<reference evidence="2 3" key="1">
    <citation type="journal article" date="2024" name="Science">
        <title>Giant polyketide synthase enzymes in the biosynthesis of giant marine polyether toxins.</title>
        <authorList>
            <person name="Fallon T.R."/>
            <person name="Shende V.V."/>
            <person name="Wierzbicki I.H."/>
            <person name="Pendleton A.L."/>
            <person name="Watervoot N.F."/>
            <person name="Auber R.P."/>
            <person name="Gonzalez D.J."/>
            <person name="Wisecaver J.H."/>
            <person name="Moore B.S."/>
        </authorList>
    </citation>
    <scope>NUCLEOTIDE SEQUENCE [LARGE SCALE GENOMIC DNA]</scope>
    <source>
        <strain evidence="2 3">12B1</strain>
    </source>
</reference>
<proteinExistence type="predicted"/>
<dbReference type="AlphaFoldDB" id="A0AB34IST0"/>
<sequence length="899" mass="98649">MEAAEMSSFRRSPRLLTLVPTTAEGTNPSTATHFTMQPCSRVGDDSMQHSAPLCAPTTDSLPEANTTTSKGVPSMPIEPNTSAAVVPLSAAPAASVTIAQLQEMALSLGCVVTPIKKWAKAIAHAIASSLRTREGDFIYQSASIRMPEVPRAAVMQILPEPKSSSASQITWEWEYLFMHYELRMPLPLIHRLVQAACKQFDRKLGMYHSKVLLYHPWVAKLTLKVPRLAPSRPKLYPVICSFRDKLGVQSSEDGALAFRDVSLVLQELVQRDAGKLGMPSLADLLTKREKVPVVFMLDATGFHQQQLNTIAIRNPQASASSQQLHFLGLGNCGDDRSGSASLLGPNLSRTNSLIANPHLPIGNGEVDLDIYFCMDVAAVRHCEHIVCSGWCACSRDFALRQTPKAKPSTVDELHALLNKCKCHSSCERYTLSHSPLPGETIPLPCPTPGCTFAHNRDLAAQELAELLAEERRLAADDTKKGKATFSAWRLKHAHSHSNIPPGCYGRPMFDHHFDQQILDALHLGALGLPKTPWKHGVLNNASDDARVEIGNYLKSISHPLDTRRKDDNRSRAQKWFTGERWLSFCAGERGSPGGPQAIAQIVKIIADDLEARGACRGSAPAVEAIVVVNDDFATPSSAAITGPAKTTQGKGTGRAAFTQRAMAKRAAPSASTALIATTPEVVHVPTQIERSSSDEALRIIRARHGSRSQTLINTLLAFDAYFAWWYPFKESIPLRAPQEQRLSRALDNCRLAIDMHEIFERIAINNHGSYLPHGAIYKVSRDILRVGDVWAFGTSPLELQNADTKRVASDVGARNIKFGKRTVNATTMSLSTFQHVLTAQHLRSGEGELKMLDSRRRERVFGSEGSGRLTAYKPKMERENPSKMSCVEAYAKLIEAEMD</sequence>
<evidence type="ECO:0000313" key="2">
    <source>
        <dbReference type="EMBL" id="KAL1504373.1"/>
    </source>
</evidence>
<feature type="region of interest" description="Disordered" evidence="1">
    <location>
        <begin position="55"/>
        <end position="76"/>
    </location>
</feature>
<keyword evidence="3" id="KW-1185">Reference proteome</keyword>
<evidence type="ECO:0000256" key="1">
    <source>
        <dbReference type="SAM" id="MobiDB-lite"/>
    </source>
</evidence>
<dbReference type="EMBL" id="JBGBPQ010000020">
    <property type="protein sequence ID" value="KAL1504373.1"/>
    <property type="molecule type" value="Genomic_DNA"/>
</dbReference>
<dbReference type="Proteomes" id="UP001515480">
    <property type="component" value="Unassembled WGS sequence"/>
</dbReference>
<gene>
    <name evidence="2" type="ORF">AB1Y20_010779</name>
</gene>
<feature type="compositionally biased region" description="Polar residues" evidence="1">
    <location>
        <begin position="57"/>
        <end position="71"/>
    </location>
</feature>
<protein>
    <submittedName>
        <fullName evidence="2">Uncharacterized protein</fullName>
    </submittedName>
</protein>
<evidence type="ECO:0000313" key="3">
    <source>
        <dbReference type="Proteomes" id="UP001515480"/>
    </source>
</evidence>
<organism evidence="2 3">
    <name type="scientific">Prymnesium parvum</name>
    <name type="common">Toxic golden alga</name>
    <dbReference type="NCBI Taxonomy" id="97485"/>
    <lineage>
        <taxon>Eukaryota</taxon>
        <taxon>Haptista</taxon>
        <taxon>Haptophyta</taxon>
        <taxon>Prymnesiophyceae</taxon>
        <taxon>Prymnesiales</taxon>
        <taxon>Prymnesiaceae</taxon>
        <taxon>Prymnesium</taxon>
    </lineage>
</organism>
<name>A0AB34IST0_PRYPA</name>
<accession>A0AB34IST0</accession>
<comment type="caution">
    <text evidence="2">The sequence shown here is derived from an EMBL/GenBank/DDBJ whole genome shotgun (WGS) entry which is preliminary data.</text>
</comment>